<dbReference type="EMBL" id="FOJW01000004">
    <property type="protein sequence ID" value="SFA95418.1"/>
    <property type="molecule type" value="Genomic_DNA"/>
</dbReference>
<sequence>MKRGTTTFLKVAIVVIGFLVLALCLFLLPRLAGYTAETYPEFAYLRYPVLAGMYVTLIPFLFALYQSLKLLHHIENKDAFSESAVIALKQIKHCAAVIVIIYVMGMIFLGTQSALHPGIALIGLAIIFAAFIISLFAAVLQELLRSALEIKTEHDLTV</sequence>
<keyword evidence="1" id="KW-1133">Transmembrane helix</keyword>
<gene>
    <name evidence="2" type="ORF">SAMN04488072_104121</name>
</gene>
<keyword evidence="3" id="KW-1185">Reference proteome</keyword>
<evidence type="ECO:0000256" key="1">
    <source>
        <dbReference type="SAM" id="Phobius"/>
    </source>
</evidence>
<dbReference type="Proteomes" id="UP000198642">
    <property type="component" value="Unassembled WGS sequence"/>
</dbReference>
<dbReference type="Pfam" id="PF11188">
    <property type="entry name" value="DUF2975"/>
    <property type="match status" value="1"/>
</dbReference>
<keyword evidence="1" id="KW-0472">Membrane</keyword>
<dbReference type="STRING" id="237679.SAMN04488072_104121"/>
<proteinExistence type="predicted"/>
<evidence type="ECO:0000313" key="2">
    <source>
        <dbReference type="EMBL" id="SFA95418.1"/>
    </source>
</evidence>
<dbReference type="InterPro" id="IPR021354">
    <property type="entry name" value="DUF2975"/>
</dbReference>
<evidence type="ECO:0008006" key="4">
    <source>
        <dbReference type="Google" id="ProtNLM"/>
    </source>
</evidence>
<dbReference type="AlphaFoldDB" id="A0A1I0X500"/>
<organism evidence="2 3">
    <name type="scientific">Lentibacillus halodurans</name>
    <dbReference type="NCBI Taxonomy" id="237679"/>
    <lineage>
        <taxon>Bacteria</taxon>
        <taxon>Bacillati</taxon>
        <taxon>Bacillota</taxon>
        <taxon>Bacilli</taxon>
        <taxon>Bacillales</taxon>
        <taxon>Bacillaceae</taxon>
        <taxon>Lentibacillus</taxon>
    </lineage>
</organism>
<feature type="transmembrane region" description="Helical" evidence="1">
    <location>
        <begin position="118"/>
        <end position="140"/>
    </location>
</feature>
<reference evidence="2 3" key="1">
    <citation type="submission" date="2016-10" db="EMBL/GenBank/DDBJ databases">
        <authorList>
            <person name="de Groot N.N."/>
        </authorList>
    </citation>
    <scope>NUCLEOTIDE SEQUENCE [LARGE SCALE GENOMIC DNA]</scope>
    <source>
        <strain evidence="2 3">CGMCC 1.3702</strain>
    </source>
</reference>
<evidence type="ECO:0000313" key="3">
    <source>
        <dbReference type="Proteomes" id="UP000198642"/>
    </source>
</evidence>
<protein>
    <recommendedName>
        <fullName evidence="4">DUF2975 domain-containing protein</fullName>
    </recommendedName>
</protein>
<feature type="transmembrane region" description="Helical" evidence="1">
    <location>
        <begin position="94"/>
        <end position="112"/>
    </location>
</feature>
<dbReference type="OrthoDB" id="1100174at2"/>
<accession>A0A1I0X500</accession>
<keyword evidence="1" id="KW-0812">Transmembrane</keyword>
<feature type="transmembrane region" description="Helical" evidence="1">
    <location>
        <begin position="12"/>
        <end position="32"/>
    </location>
</feature>
<name>A0A1I0X500_9BACI</name>
<feature type="transmembrane region" description="Helical" evidence="1">
    <location>
        <begin position="44"/>
        <end position="65"/>
    </location>
</feature>
<dbReference type="RefSeq" id="WP_090235327.1">
    <property type="nucleotide sequence ID" value="NZ_FOJW01000004.1"/>
</dbReference>